<keyword evidence="1" id="KW-0812">Transmembrane</keyword>
<feature type="transmembrane region" description="Helical" evidence="1">
    <location>
        <begin position="6"/>
        <end position="22"/>
    </location>
</feature>
<name>A0ABS6SMI6_9SPHN</name>
<accession>A0ABS6SMI6</accession>
<keyword evidence="1" id="KW-0472">Membrane</keyword>
<evidence type="ECO:0000313" key="2">
    <source>
        <dbReference type="EMBL" id="MBV7266204.1"/>
    </source>
</evidence>
<organism evidence="2 3">
    <name type="scientific">Erythrobacter ani</name>
    <dbReference type="NCBI Taxonomy" id="2827235"/>
    <lineage>
        <taxon>Bacteria</taxon>
        <taxon>Pseudomonadati</taxon>
        <taxon>Pseudomonadota</taxon>
        <taxon>Alphaproteobacteria</taxon>
        <taxon>Sphingomonadales</taxon>
        <taxon>Erythrobacteraceae</taxon>
        <taxon>Erythrobacter/Porphyrobacter group</taxon>
        <taxon>Erythrobacter</taxon>
    </lineage>
</organism>
<proteinExistence type="predicted"/>
<dbReference type="EMBL" id="JAGSPB010000002">
    <property type="protein sequence ID" value="MBV7266204.1"/>
    <property type="molecule type" value="Genomic_DNA"/>
</dbReference>
<dbReference type="RefSeq" id="WP_218316831.1">
    <property type="nucleotide sequence ID" value="NZ_JAGSPB010000002.1"/>
</dbReference>
<protein>
    <submittedName>
        <fullName evidence="2">Uncharacterized protein</fullName>
    </submittedName>
</protein>
<sequence length="145" mass="16068">MSEDMLFWIGLAVLGIVFVAVVKRKAANSSSLIVTGPGVLKTLNIECLFWSEDSGRKIYHGKLSQDRWSDGQERFSLRLHNLPSNRGSVQLLRGDQRVSEFETQGSSVRFAWKGMISEEIPAFSIGENLAILVGDQKLTGTVEPD</sequence>
<keyword evidence="1" id="KW-1133">Transmembrane helix</keyword>
<dbReference type="Proteomes" id="UP000699975">
    <property type="component" value="Unassembled WGS sequence"/>
</dbReference>
<evidence type="ECO:0000313" key="3">
    <source>
        <dbReference type="Proteomes" id="UP000699975"/>
    </source>
</evidence>
<reference evidence="2 3" key="1">
    <citation type="submission" date="2021-04" db="EMBL/GenBank/DDBJ databases">
        <authorList>
            <person name="Pira H."/>
            <person name="Risdian C."/>
            <person name="Wink J."/>
        </authorList>
    </citation>
    <scope>NUCLEOTIDE SEQUENCE [LARGE SCALE GENOMIC DNA]</scope>
    <source>
        <strain evidence="2 3">WH131</strain>
    </source>
</reference>
<evidence type="ECO:0000256" key="1">
    <source>
        <dbReference type="SAM" id="Phobius"/>
    </source>
</evidence>
<keyword evidence="3" id="KW-1185">Reference proteome</keyword>
<gene>
    <name evidence="2" type="ORF">KCG45_08440</name>
</gene>
<comment type="caution">
    <text evidence="2">The sequence shown here is derived from an EMBL/GenBank/DDBJ whole genome shotgun (WGS) entry which is preliminary data.</text>
</comment>